<name>A0A8X6USN2_NEPPI</name>
<evidence type="ECO:0000313" key="1">
    <source>
        <dbReference type="EMBL" id="GFU44384.1"/>
    </source>
</evidence>
<dbReference type="AlphaFoldDB" id="A0A8X6USN2"/>
<gene>
    <name evidence="1" type="ORF">NPIL_688791</name>
</gene>
<organism evidence="1 2">
    <name type="scientific">Nephila pilipes</name>
    <name type="common">Giant wood spider</name>
    <name type="synonym">Nephila maculata</name>
    <dbReference type="NCBI Taxonomy" id="299642"/>
    <lineage>
        <taxon>Eukaryota</taxon>
        <taxon>Metazoa</taxon>
        <taxon>Ecdysozoa</taxon>
        <taxon>Arthropoda</taxon>
        <taxon>Chelicerata</taxon>
        <taxon>Arachnida</taxon>
        <taxon>Araneae</taxon>
        <taxon>Araneomorphae</taxon>
        <taxon>Entelegynae</taxon>
        <taxon>Araneoidea</taxon>
        <taxon>Nephilidae</taxon>
        <taxon>Nephila</taxon>
    </lineage>
</organism>
<proteinExistence type="predicted"/>
<comment type="caution">
    <text evidence="1">The sequence shown here is derived from an EMBL/GenBank/DDBJ whole genome shotgun (WGS) entry which is preliminary data.</text>
</comment>
<reference evidence="1" key="1">
    <citation type="submission" date="2020-08" db="EMBL/GenBank/DDBJ databases">
        <title>Multicomponent nature underlies the extraordinary mechanical properties of spider dragline silk.</title>
        <authorList>
            <person name="Kono N."/>
            <person name="Nakamura H."/>
            <person name="Mori M."/>
            <person name="Yoshida Y."/>
            <person name="Ohtoshi R."/>
            <person name="Malay A.D."/>
            <person name="Moran D.A.P."/>
            <person name="Tomita M."/>
            <person name="Numata K."/>
            <person name="Arakawa K."/>
        </authorList>
    </citation>
    <scope>NUCLEOTIDE SEQUENCE</scope>
</reference>
<dbReference type="Proteomes" id="UP000887013">
    <property type="component" value="Unassembled WGS sequence"/>
</dbReference>
<evidence type="ECO:0000313" key="2">
    <source>
        <dbReference type="Proteomes" id="UP000887013"/>
    </source>
</evidence>
<accession>A0A8X6USN2</accession>
<keyword evidence="2" id="KW-1185">Reference proteome</keyword>
<sequence>MPHSLTDEQKETCMHTLLEISLTHVSISTFLQTIFTGDKSQCCLYDPDLKRKIMEWYSLGVPEQQKRTPGRNTESSHTWLRFTTAPASFALLRLFPRRANCQRRSLRSCFEAPTSAHATCSSTHVQE</sequence>
<dbReference type="EMBL" id="BMAW01036531">
    <property type="protein sequence ID" value="GFU44384.1"/>
    <property type="molecule type" value="Genomic_DNA"/>
</dbReference>
<protein>
    <submittedName>
        <fullName evidence="1">Uncharacterized protein</fullName>
    </submittedName>
</protein>